<dbReference type="OrthoDB" id="7437848at2759"/>
<feature type="signal peptide" evidence="1">
    <location>
        <begin position="1"/>
        <end position="24"/>
    </location>
</feature>
<dbReference type="EMBL" id="CAKXAJ010026185">
    <property type="protein sequence ID" value="CAH2261216.1"/>
    <property type="molecule type" value="Genomic_DNA"/>
</dbReference>
<gene>
    <name evidence="2" type="primary">jg17212</name>
    <name evidence="2" type="ORF">PAEG_LOCUS23882</name>
</gene>
<proteinExistence type="predicted"/>
<dbReference type="AlphaFoldDB" id="A0A8S4SFL8"/>
<evidence type="ECO:0000313" key="3">
    <source>
        <dbReference type="Proteomes" id="UP000838756"/>
    </source>
</evidence>
<accession>A0A8S4SFL8</accession>
<sequence length="98" mass="10928">MDPRVVLLIVGLAMLSAAHWGADGDSVQPRLKRMLWRSRSEHHRLPIARHLFARCPPGYYEYNGVCVAAGLRASFSGDKCPNGTVRLEVDKSQCVEVH</sequence>
<evidence type="ECO:0000313" key="2">
    <source>
        <dbReference type="EMBL" id="CAH2261216.1"/>
    </source>
</evidence>
<feature type="chain" id="PRO_5035803498" evidence="1">
    <location>
        <begin position="25"/>
        <end position="98"/>
    </location>
</feature>
<organism evidence="2 3">
    <name type="scientific">Pararge aegeria aegeria</name>
    <dbReference type="NCBI Taxonomy" id="348720"/>
    <lineage>
        <taxon>Eukaryota</taxon>
        <taxon>Metazoa</taxon>
        <taxon>Ecdysozoa</taxon>
        <taxon>Arthropoda</taxon>
        <taxon>Hexapoda</taxon>
        <taxon>Insecta</taxon>
        <taxon>Pterygota</taxon>
        <taxon>Neoptera</taxon>
        <taxon>Endopterygota</taxon>
        <taxon>Lepidoptera</taxon>
        <taxon>Glossata</taxon>
        <taxon>Ditrysia</taxon>
        <taxon>Papilionoidea</taxon>
        <taxon>Nymphalidae</taxon>
        <taxon>Satyrinae</taxon>
        <taxon>Satyrini</taxon>
        <taxon>Parargina</taxon>
        <taxon>Pararge</taxon>
    </lineage>
</organism>
<comment type="caution">
    <text evidence="2">The sequence shown here is derived from an EMBL/GenBank/DDBJ whole genome shotgun (WGS) entry which is preliminary data.</text>
</comment>
<keyword evidence="3" id="KW-1185">Reference proteome</keyword>
<keyword evidence="1" id="KW-0732">Signal</keyword>
<reference evidence="2" key="1">
    <citation type="submission" date="2022-03" db="EMBL/GenBank/DDBJ databases">
        <authorList>
            <person name="Lindestad O."/>
        </authorList>
    </citation>
    <scope>NUCLEOTIDE SEQUENCE</scope>
</reference>
<dbReference type="Proteomes" id="UP000838756">
    <property type="component" value="Unassembled WGS sequence"/>
</dbReference>
<name>A0A8S4SFL8_9NEOP</name>
<protein>
    <submittedName>
        <fullName evidence="2">Jg17212 protein</fullName>
    </submittedName>
</protein>
<evidence type="ECO:0000256" key="1">
    <source>
        <dbReference type="SAM" id="SignalP"/>
    </source>
</evidence>